<keyword evidence="1" id="KW-0418">Kinase</keyword>
<proteinExistence type="predicted"/>
<dbReference type="InterPro" id="IPR014916">
    <property type="entry name" value="KapB"/>
</dbReference>
<dbReference type="RefSeq" id="WP_118919316.1">
    <property type="nucleotide sequence ID" value="NZ_QWEG01000002.1"/>
</dbReference>
<dbReference type="EMBL" id="QWEG01000002">
    <property type="protein sequence ID" value="RHW42620.1"/>
    <property type="molecule type" value="Genomic_DNA"/>
</dbReference>
<dbReference type="GO" id="GO:0016301">
    <property type="term" value="F:kinase activity"/>
    <property type="evidence" value="ECO:0007669"/>
    <property type="project" value="UniProtKB-KW"/>
</dbReference>
<dbReference type="SMART" id="SM01298">
    <property type="entry name" value="KapB"/>
    <property type="match status" value="1"/>
</dbReference>
<organism evidence="1 2">
    <name type="scientific">Neobacillus notoginsengisoli</name>
    <dbReference type="NCBI Taxonomy" id="1578198"/>
    <lineage>
        <taxon>Bacteria</taxon>
        <taxon>Bacillati</taxon>
        <taxon>Bacillota</taxon>
        <taxon>Bacilli</taxon>
        <taxon>Bacillales</taxon>
        <taxon>Bacillaceae</taxon>
        <taxon>Neobacillus</taxon>
    </lineage>
</organism>
<keyword evidence="1" id="KW-0808">Transferase</keyword>
<accession>A0A417YYK8</accession>
<dbReference type="Pfam" id="PF08810">
    <property type="entry name" value="KapB"/>
    <property type="match status" value="1"/>
</dbReference>
<protein>
    <submittedName>
        <fullName evidence="1">Kinase</fullName>
    </submittedName>
</protein>
<reference evidence="1 2" key="1">
    <citation type="journal article" date="2017" name="Int. J. Syst. Evol. Microbiol.">
        <title>Bacillus notoginsengisoli sp. nov., a novel bacterium isolated from the rhizosphere of Panax notoginseng.</title>
        <authorList>
            <person name="Zhang M.Y."/>
            <person name="Cheng J."/>
            <person name="Cai Y."/>
            <person name="Zhang T.Y."/>
            <person name="Wu Y.Y."/>
            <person name="Manikprabhu D."/>
            <person name="Li W.J."/>
            <person name="Zhang Y.X."/>
        </authorList>
    </citation>
    <scope>NUCLEOTIDE SEQUENCE [LARGE SCALE GENOMIC DNA]</scope>
    <source>
        <strain evidence="1 2">JCM 30743</strain>
    </source>
</reference>
<dbReference type="SUPFAM" id="SSF141251">
    <property type="entry name" value="Kinase-associated protein B-like"/>
    <property type="match status" value="1"/>
</dbReference>
<evidence type="ECO:0000313" key="1">
    <source>
        <dbReference type="EMBL" id="RHW42620.1"/>
    </source>
</evidence>
<dbReference type="Gene3D" id="2.30.30.430">
    <property type="entry name" value="Kinase associated protein B domain"/>
    <property type="match status" value="1"/>
</dbReference>
<dbReference type="Proteomes" id="UP000284416">
    <property type="component" value="Unassembled WGS sequence"/>
</dbReference>
<comment type="caution">
    <text evidence="1">The sequence shown here is derived from an EMBL/GenBank/DDBJ whole genome shotgun (WGS) entry which is preliminary data.</text>
</comment>
<keyword evidence="2" id="KW-1185">Reference proteome</keyword>
<dbReference type="InterPro" id="IPR038080">
    <property type="entry name" value="KapB_sf"/>
</dbReference>
<dbReference type="AlphaFoldDB" id="A0A417YYK8"/>
<name>A0A417YYK8_9BACI</name>
<evidence type="ECO:0000313" key="2">
    <source>
        <dbReference type="Proteomes" id="UP000284416"/>
    </source>
</evidence>
<dbReference type="OrthoDB" id="2407789at2"/>
<gene>
    <name evidence="1" type="ORF">D1B31_03230</name>
</gene>
<sequence length="126" mass="14661">MPDFQKGEIVTAIYKTGKYIGEFVEERPNGMLVRVLAVMKHPMQGDLHHPKDAEVGFFHERRALAFREGAMIPKQMVKKYEAQVPDYQESLREALGKMKTELENESGPWAEMSLRNIETLDKEYFR</sequence>